<feature type="signal peptide" evidence="3">
    <location>
        <begin position="1"/>
        <end position="23"/>
    </location>
</feature>
<gene>
    <name evidence="5" type="ORF">DFP96_1073</name>
</gene>
<evidence type="ECO:0000313" key="5">
    <source>
        <dbReference type="EMBL" id="TDR52566.1"/>
    </source>
</evidence>
<dbReference type="Gene3D" id="2.60.40.1240">
    <property type="match status" value="1"/>
</dbReference>
<comment type="caution">
    <text evidence="5">The sequence shown here is derived from an EMBL/GenBank/DDBJ whole genome shotgun (WGS) entry which is preliminary data.</text>
</comment>
<dbReference type="Pfam" id="PF11611">
    <property type="entry name" value="DUF4352"/>
    <property type="match status" value="1"/>
</dbReference>
<reference evidence="5 6" key="1">
    <citation type="submission" date="2019-03" db="EMBL/GenBank/DDBJ databases">
        <title>Genomic Encyclopedia of Type Strains, Phase III (KMG-III): the genomes of soil and plant-associated and newly described type strains.</title>
        <authorList>
            <person name="Whitman W."/>
        </authorList>
    </citation>
    <scope>NUCLEOTIDE SEQUENCE [LARGE SCALE GENOMIC DNA]</scope>
    <source>
        <strain evidence="5 6">CECT 7972</strain>
    </source>
</reference>
<feature type="chain" id="PRO_5020608182" evidence="3">
    <location>
        <begin position="24"/>
        <end position="173"/>
    </location>
</feature>
<feature type="domain" description="DUF4352" evidence="4">
    <location>
        <begin position="62"/>
        <end position="160"/>
    </location>
</feature>
<name>A0A4V3DPJ8_9LIST</name>
<accession>A0A4V3DPJ8</accession>
<evidence type="ECO:0000256" key="2">
    <source>
        <dbReference type="SAM" id="MobiDB-lite"/>
    </source>
</evidence>
<dbReference type="Proteomes" id="UP000295558">
    <property type="component" value="Unassembled WGS sequence"/>
</dbReference>
<dbReference type="OrthoDB" id="2366164at2"/>
<proteinExistence type="predicted"/>
<feature type="region of interest" description="Disordered" evidence="2">
    <location>
        <begin position="21"/>
        <end position="57"/>
    </location>
</feature>
<evidence type="ECO:0000256" key="3">
    <source>
        <dbReference type="SAM" id="SignalP"/>
    </source>
</evidence>
<dbReference type="AlphaFoldDB" id="A0A4V3DPJ8"/>
<feature type="compositionally biased region" description="Basic and acidic residues" evidence="2">
    <location>
        <begin position="27"/>
        <end position="43"/>
    </location>
</feature>
<sequence>MKKIIIASSIVVLTVLGACSTNAEPDTNPKDTSTAKENSKKSATDNNKSATDNKKVTASEPVVVNGIQLTLDKQEVTKAISKDQKEQNLYTFRVTGKNVSSINKGLGSADFILKTKDNKTLETDYNYAAFGGEIQPEKTLSGPVSFTLNKDQKATKLIYRIGKKEMMSWDVEN</sequence>
<dbReference type="STRING" id="1265846.PROCOU_07748"/>
<dbReference type="EMBL" id="SNZK01000007">
    <property type="protein sequence ID" value="TDR52566.1"/>
    <property type="molecule type" value="Genomic_DNA"/>
</dbReference>
<dbReference type="InterPro" id="IPR029051">
    <property type="entry name" value="DUF4352"/>
</dbReference>
<dbReference type="RefSeq" id="WP_133620663.1">
    <property type="nucleotide sequence ID" value="NZ_JAASUO010000005.1"/>
</dbReference>
<keyword evidence="6" id="KW-1185">Reference proteome</keyword>
<evidence type="ECO:0000259" key="4">
    <source>
        <dbReference type="Pfam" id="PF11611"/>
    </source>
</evidence>
<dbReference type="PROSITE" id="PS51257">
    <property type="entry name" value="PROKAR_LIPOPROTEIN"/>
    <property type="match status" value="1"/>
</dbReference>
<organism evidence="5 6">
    <name type="scientific">Listeria rocourtiae</name>
    <dbReference type="NCBI Taxonomy" id="647910"/>
    <lineage>
        <taxon>Bacteria</taxon>
        <taxon>Bacillati</taxon>
        <taxon>Bacillota</taxon>
        <taxon>Bacilli</taxon>
        <taxon>Bacillales</taxon>
        <taxon>Listeriaceae</taxon>
        <taxon>Listeria</taxon>
    </lineage>
</organism>
<dbReference type="InterPro" id="IPR029050">
    <property type="entry name" value="Immunoprotect_excell_Ig-like"/>
</dbReference>
<evidence type="ECO:0000256" key="1">
    <source>
        <dbReference type="ARBA" id="ARBA00022729"/>
    </source>
</evidence>
<protein>
    <submittedName>
        <fullName evidence="5">Uncharacterized protein DUF4352</fullName>
    </submittedName>
</protein>
<evidence type="ECO:0000313" key="6">
    <source>
        <dbReference type="Proteomes" id="UP000295558"/>
    </source>
</evidence>
<keyword evidence="1 3" id="KW-0732">Signal</keyword>